<dbReference type="EMBL" id="LKHS01000005">
    <property type="protein sequence ID" value="KQH86865.1"/>
    <property type="molecule type" value="Genomic_DNA"/>
</dbReference>
<feature type="transmembrane region" description="Helical" evidence="6">
    <location>
        <begin position="377"/>
        <end position="396"/>
    </location>
</feature>
<dbReference type="AlphaFoldDB" id="A0A0Q2MFW0"/>
<evidence type="ECO:0000256" key="6">
    <source>
        <dbReference type="SAM" id="Phobius"/>
    </source>
</evidence>
<dbReference type="RefSeq" id="WP_055465757.1">
    <property type="nucleotide sequence ID" value="NZ_LKHS01000005.1"/>
</dbReference>
<comment type="subcellular location">
    <subcellularLocation>
        <location evidence="1">Cell membrane</location>
        <topology evidence="1">Multi-pass membrane protein</topology>
    </subcellularLocation>
</comment>
<keyword evidence="4 6" id="KW-1133">Transmembrane helix</keyword>
<evidence type="ECO:0000259" key="7">
    <source>
        <dbReference type="PROSITE" id="PS50850"/>
    </source>
</evidence>
<dbReference type="SUPFAM" id="SSF103473">
    <property type="entry name" value="MFS general substrate transporter"/>
    <property type="match status" value="1"/>
</dbReference>
<gene>
    <name evidence="8" type="ORF">AMR76_07225</name>
</gene>
<dbReference type="InterPro" id="IPR020846">
    <property type="entry name" value="MFS_dom"/>
</dbReference>
<evidence type="ECO:0000256" key="5">
    <source>
        <dbReference type="ARBA" id="ARBA00023136"/>
    </source>
</evidence>
<proteinExistence type="predicted"/>
<dbReference type="InterPro" id="IPR036259">
    <property type="entry name" value="MFS_trans_sf"/>
</dbReference>
<evidence type="ECO:0000256" key="2">
    <source>
        <dbReference type="ARBA" id="ARBA00022475"/>
    </source>
</evidence>
<dbReference type="Pfam" id="PF07690">
    <property type="entry name" value="MFS_1"/>
    <property type="match status" value="1"/>
</dbReference>
<dbReference type="PANTHER" id="PTHR23513:SF6">
    <property type="entry name" value="MAJOR FACILITATOR SUPERFAMILY ASSOCIATED DOMAIN-CONTAINING PROTEIN"/>
    <property type="match status" value="1"/>
</dbReference>
<evidence type="ECO:0000256" key="1">
    <source>
        <dbReference type="ARBA" id="ARBA00004651"/>
    </source>
</evidence>
<keyword evidence="3 6" id="KW-0812">Transmembrane</keyword>
<keyword evidence="2" id="KW-1003">Cell membrane</keyword>
<feature type="transmembrane region" description="Helical" evidence="6">
    <location>
        <begin position="107"/>
        <end position="125"/>
    </location>
</feature>
<dbReference type="GO" id="GO:0005886">
    <property type="term" value="C:plasma membrane"/>
    <property type="evidence" value="ECO:0007669"/>
    <property type="project" value="UniProtKB-SubCell"/>
</dbReference>
<dbReference type="InterPro" id="IPR011701">
    <property type="entry name" value="MFS"/>
</dbReference>
<reference evidence="8 9" key="1">
    <citation type="submission" date="2015-08" db="EMBL/GenBank/DDBJ databases">
        <title>Antibacterial properties of a collection of Vibrionaceae strains.</title>
        <authorList>
            <person name="Giubergia S."/>
        </authorList>
    </citation>
    <scope>NUCLEOTIDE SEQUENCE [LARGE SCALE GENOMIC DNA]</scope>
    <source>
        <strain evidence="8 9">S0821</strain>
    </source>
</reference>
<dbReference type="GO" id="GO:0022857">
    <property type="term" value="F:transmembrane transporter activity"/>
    <property type="evidence" value="ECO:0007669"/>
    <property type="project" value="InterPro"/>
</dbReference>
<evidence type="ECO:0000256" key="3">
    <source>
        <dbReference type="ARBA" id="ARBA00022692"/>
    </source>
</evidence>
<protein>
    <submittedName>
        <fullName evidence="8">MFS transporter</fullName>
    </submittedName>
</protein>
<comment type="caution">
    <text evidence="8">The sequence shown here is derived from an EMBL/GenBank/DDBJ whole genome shotgun (WGS) entry which is preliminary data.</text>
</comment>
<organism evidence="8 9">
    <name type="scientific">Vibrio furnissii</name>
    <dbReference type="NCBI Taxonomy" id="29494"/>
    <lineage>
        <taxon>Bacteria</taxon>
        <taxon>Pseudomonadati</taxon>
        <taxon>Pseudomonadota</taxon>
        <taxon>Gammaproteobacteria</taxon>
        <taxon>Vibrionales</taxon>
        <taxon>Vibrionaceae</taxon>
        <taxon>Vibrio</taxon>
    </lineage>
</organism>
<name>A0A0Q2MFW0_VIBFU</name>
<keyword evidence="9" id="KW-1185">Reference proteome</keyword>
<feature type="transmembrane region" description="Helical" evidence="6">
    <location>
        <begin position="313"/>
        <end position="336"/>
    </location>
</feature>
<feature type="transmembrane region" description="Helical" evidence="6">
    <location>
        <begin position="290"/>
        <end position="307"/>
    </location>
</feature>
<sequence length="403" mass="45130">MNTLTDYRTSIWKSSSFVILFSSAFFVALGSKIYDLALPLLVYELTQSSHMMGWMRAVEFLPNLLLALFIGVWVDRCDKKSWSQAMLLGQILTILLSYSAVNWMAEPLYVLFPCAFLMMAFNYGYHNARMAMLKLALPHAQQNTATARMSSLYSLMETVGPVLSGALLLLSELHQIFLGLALLWLLAYWQLNRLTLETPQVSEHPPVWQALREGWHVLYHEKNMWRITLAVMVMNTTGSIFWIQSIYVAKADLSLSAIDIGYMVAASGIGGVLSAFVADTVRRQIGLGKLLILSIALESVGFILPVLSQTPMMLIVAFFWVSAVGLFSNICIWSYRQEAFSQQHLGRIAGLTGSLFKLLMPFGLAASGYLMTRYGSTMLFSACFVVQFVVAIFLLFSRVRAIP</sequence>
<dbReference type="PROSITE" id="PS50850">
    <property type="entry name" value="MFS"/>
    <property type="match status" value="1"/>
</dbReference>
<feature type="transmembrane region" description="Helical" evidence="6">
    <location>
        <begin position="54"/>
        <end position="73"/>
    </location>
</feature>
<feature type="transmembrane region" description="Helical" evidence="6">
    <location>
        <begin position="260"/>
        <end position="278"/>
    </location>
</feature>
<feature type="transmembrane region" description="Helical" evidence="6">
    <location>
        <begin position="12"/>
        <end position="34"/>
    </location>
</feature>
<accession>A0A0Q2MFW0</accession>
<dbReference type="CDD" id="cd06173">
    <property type="entry name" value="MFS_MefA_like"/>
    <property type="match status" value="1"/>
</dbReference>
<evidence type="ECO:0000313" key="8">
    <source>
        <dbReference type="EMBL" id="KQH86865.1"/>
    </source>
</evidence>
<feature type="transmembrane region" description="Helical" evidence="6">
    <location>
        <begin position="85"/>
        <end position="101"/>
    </location>
</feature>
<feature type="domain" description="Major facilitator superfamily (MFS) profile" evidence="7">
    <location>
        <begin position="16"/>
        <end position="399"/>
    </location>
</feature>
<evidence type="ECO:0000256" key="4">
    <source>
        <dbReference type="ARBA" id="ARBA00022989"/>
    </source>
</evidence>
<keyword evidence="5 6" id="KW-0472">Membrane</keyword>
<feature type="transmembrane region" description="Helical" evidence="6">
    <location>
        <begin position="227"/>
        <end position="248"/>
    </location>
</feature>
<dbReference type="Proteomes" id="UP000051221">
    <property type="component" value="Unassembled WGS sequence"/>
</dbReference>
<dbReference type="InParanoid" id="A0A0Q2MFW0"/>
<dbReference type="PANTHER" id="PTHR23513">
    <property type="entry name" value="INTEGRAL MEMBRANE EFFLUX PROTEIN-RELATED"/>
    <property type="match status" value="1"/>
</dbReference>
<evidence type="ECO:0000313" key="9">
    <source>
        <dbReference type="Proteomes" id="UP000051221"/>
    </source>
</evidence>
<dbReference type="Gene3D" id="1.20.1250.20">
    <property type="entry name" value="MFS general substrate transporter like domains"/>
    <property type="match status" value="1"/>
</dbReference>
<feature type="transmembrane region" description="Helical" evidence="6">
    <location>
        <begin position="348"/>
        <end position="371"/>
    </location>
</feature>